<proteinExistence type="predicted"/>
<dbReference type="SUPFAM" id="SSF54427">
    <property type="entry name" value="NTF2-like"/>
    <property type="match status" value="1"/>
</dbReference>
<sequence>MDFDRLLQTNLLRVFGERDAEQRIQIIRELYVADAVLYEPGSSATGHAEINRAVDALLSSLPPGFAFSALGPAVGHHGMARLRWQLGLPGGPVAVSGTDVACFDGDLIQTLHVFIDPDVA</sequence>
<keyword evidence="2" id="KW-1185">Reference proteome</keyword>
<dbReference type="RefSeq" id="WP_244640226.1">
    <property type="nucleotide sequence ID" value="NZ_BMJJ01000007.1"/>
</dbReference>
<protein>
    <recommendedName>
        <fullName evidence="3">SnoaL-like domain-containing protein</fullName>
    </recommendedName>
</protein>
<organism evidence="1 2">
    <name type="scientific">Aureimonas glaciei</name>
    <dbReference type="NCBI Taxonomy" id="1776957"/>
    <lineage>
        <taxon>Bacteria</taxon>
        <taxon>Pseudomonadati</taxon>
        <taxon>Pseudomonadota</taxon>
        <taxon>Alphaproteobacteria</taxon>
        <taxon>Hyphomicrobiales</taxon>
        <taxon>Aurantimonadaceae</taxon>
        <taxon>Aureimonas</taxon>
    </lineage>
</organism>
<evidence type="ECO:0000313" key="1">
    <source>
        <dbReference type="EMBL" id="GGD26259.1"/>
    </source>
</evidence>
<reference evidence="1" key="2">
    <citation type="submission" date="2020-09" db="EMBL/GenBank/DDBJ databases">
        <authorList>
            <person name="Sun Q."/>
            <person name="Zhou Y."/>
        </authorList>
    </citation>
    <scope>NUCLEOTIDE SEQUENCE</scope>
    <source>
        <strain evidence="1">CGMCC 1.15493</strain>
    </source>
</reference>
<evidence type="ECO:0000313" key="2">
    <source>
        <dbReference type="Proteomes" id="UP000613160"/>
    </source>
</evidence>
<dbReference type="Proteomes" id="UP000613160">
    <property type="component" value="Unassembled WGS sequence"/>
</dbReference>
<reference evidence="1" key="1">
    <citation type="journal article" date="2014" name="Int. J. Syst. Evol. Microbiol.">
        <title>Complete genome sequence of Corynebacterium casei LMG S-19264T (=DSM 44701T), isolated from a smear-ripened cheese.</title>
        <authorList>
            <consortium name="US DOE Joint Genome Institute (JGI-PGF)"/>
            <person name="Walter F."/>
            <person name="Albersmeier A."/>
            <person name="Kalinowski J."/>
            <person name="Ruckert C."/>
        </authorList>
    </citation>
    <scope>NUCLEOTIDE SEQUENCE</scope>
    <source>
        <strain evidence="1">CGMCC 1.15493</strain>
    </source>
</reference>
<dbReference type="EMBL" id="BMJJ01000007">
    <property type="protein sequence ID" value="GGD26259.1"/>
    <property type="molecule type" value="Genomic_DNA"/>
</dbReference>
<name>A0A916Y0V0_9HYPH</name>
<accession>A0A916Y0V0</accession>
<dbReference type="AlphaFoldDB" id="A0A916Y0V0"/>
<evidence type="ECO:0008006" key="3">
    <source>
        <dbReference type="Google" id="ProtNLM"/>
    </source>
</evidence>
<dbReference type="Gene3D" id="3.10.450.50">
    <property type="match status" value="1"/>
</dbReference>
<comment type="caution">
    <text evidence="1">The sequence shown here is derived from an EMBL/GenBank/DDBJ whole genome shotgun (WGS) entry which is preliminary data.</text>
</comment>
<gene>
    <name evidence="1" type="ORF">GCM10011335_31630</name>
</gene>
<dbReference type="InterPro" id="IPR032710">
    <property type="entry name" value="NTF2-like_dom_sf"/>
</dbReference>